<sequence>MSIVGPYCTSSRINLAQCELYLLVSALTLRVLPHMELFEATEKDVKYDRDMFIPLTKSSSKGVRVTIS</sequence>
<protein>
    <recommendedName>
        <fullName evidence="3">Cytochrome P450</fullName>
    </recommendedName>
</protein>
<proteinExistence type="predicted"/>
<dbReference type="RefSeq" id="XP_046004195.1">
    <property type="nucleotide sequence ID" value="XM_046159886.1"/>
</dbReference>
<dbReference type="GeneID" id="70189432"/>
<dbReference type="AlphaFoldDB" id="A0A9P8XT36"/>
<reference evidence="1" key="1">
    <citation type="journal article" date="2021" name="Nat. Commun.">
        <title>Genetic determinants of endophytism in the Arabidopsis root mycobiome.</title>
        <authorList>
            <person name="Mesny F."/>
            <person name="Miyauchi S."/>
            <person name="Thiergart T."/>
            <person name="Pickel B."/>
            <person name="Atanasova L."/>
            <person name="Karlsson M."/>
            <person name="Huettel B."/>
            <person name="Barry K.W."/>
            <person name="Haridas S."/>
            <person name="Chen C."/>
            <person name="Bauer D."/>
            <person name="Andreopoulos W."/>
            <person name="Pangilinan J."/>
            <person name="LaButti K."/>
            <person name="Riley R."/>
            <person name="Lipzen A."/>
            <person name="Clum A."/>
            <person name="Drula E."/>
            <person name="Henrissat B."/>
            <person name="Kohler A."/>
            <person name="Grigoriev I.V."/>
            <person name="Martin F.M."/>
            <person name="Hacquard S."/>
        </authorList>
    </citation>
    <scope>NUCLEOTIDE SEQUENCE</scope>
    <source>
        <strain evidence="1">MPI-CAGE-CH-0230</strain>
    </source>
</reference>
<name>A0A9P8XT36_9PEZI</name>
<accession>A0A9P8XT36</accession>
<evidence type="ECO:0000313" key="1">
    <source>
        <dbReference type="EMBL" id="KAH7010664.1"/>
    </source>
</evidence>
<evidence type="ECO:0008006" key="3">
    <source>
        <dbReference type="Google" id="ProtNLM"/>
    </source>
</evidence>
<gene>
    <name evidence="1" type="ORF">B0I36DRAFT_370264</name>
</gene>
<comment type="caution">
    <text evidence="1">The sequence shown here is derived from an EMBL/GenBank/DDBJ whole genome shotgun (WGS) entry which is preliminary data.</text>
</comment>
<organism evidence="1 2">
    <name type="scientific">Microdochium trichocladiopsis</name>
    <dbReference type="NCBI Taxonomy" id="1682393"/>
    <lineage>
        <taxon>Eukaryota</taxon>
        <taxon>Fungi</taxon>
        <taxon>Dikarya</taxon>
        <taxon>Ascomycota</taxon>
        <taxon>Pezizomycotina</taxon>
        <taxon>Sordariomycetes</taxon>
        <taxon>Xylariomycetidae</taxon>
        <taxon>Xylariales</taxon>
        <taxon>Microdochiaceae</taxon>
        <taxon>Microdochium</taxon>
    </lineage>
</organism>
<dbReference type="Proteomes" id="UP000756346">
    <property type="component" value="Unassembled WGS sequence"/>
</dbReference>
<keyword evidence="2" id="KW-1185">Reference proteome</keyword>
<dbReference type="OrthoDB" id="3945418at2759"/>
<dbReference type="EMBL" id="JAGTJQ010000017">
    <property type="protein sequence ID" value="KAH7010664.1"/>
    <property type="molecule type" value="Genomic_DNA"/>
</dbReference>
<evidence type="ECO:0000313" key="2">
    <source>
        <dbReference type="Proteomes" id="UP000756346"/>
    </source>
</evidence>